<feature type="transmembrane region" description="Helical" evidence="1">
    <location>
        <begin position="140"/>
        <end position="163"/>
    </location>
</feature>
<evidence type="ECO:0000313" key="3">
    <source>
        <dbReference type="Proteomes" id="UP001139028"/>
    </source>
</evidence>
<keyword evidence="1" id="KW-0472">Membrane</keyword>
<keyword evidence="1" id="KW-1133">Transmembrane helix</keyword>
<dbReference type="InterPro" id="IPR010380">
    <property type="entry name" value="DUF975"/>
</dbReference>
<proteinExistence type="predicted"/>
<feature type="transmembrane region" description="Helical" evidence="1">
    <location>
        <begin position="54"/>
        <end position="75"/>
    </location>
</feature>
<dbReference type="AlphaFoldDB" id="A0A9X2EJF7"/>
<gene>
    <name evidence="2" type="ORF">MO867_00250</name>
</gene>
<keyword evidence="3" id="KW-1185">Reference proteome</keyword>
<dbReference type="PANTHER" id="PTHR40076">
    <property type="entry name" value="MEMBRANE PROTEIN-RELATED"/>
    <property type="match status" value="1"/>
</dbReference>
<accession>A0A9X2EJF7</accession>
<evidence type="ECO:0000313" key="2">
    <source>
        <dbReference type="EMBL" id="MCO1332755.1"/>
    </source>
</evidence>
<evidence type="ECO:0008006" key="4">
    <source>
        <dbReference type="Google" id="ProtNLM"/>
    </source>
</evidence>
<dbReference type="PANTHER" id="PTHR40076:SF1">
    <property type="entry name" value="MEMBRANE PROTEIN"/>
    <property type="match status" value="1"/>
</dbReference>
<feature type="transmembrane region" description="Helical" evidence="1">
    <location>
        <begin position="95"/>
        <end position="120"/>
    </location>
</feature>
<keyword evidence="1" id="KW-0812">Transmembrane</keyword>
<reference evidence="2" key="1">
    <citation type="journal article" date="2022" name="Arch. Microbiol.">
        <title>Microbulbifer okhotskensis sp. nov., isolated from a deep bottom sediment of the Okhotsk Sea.</title>
        <authorList>
            <person name="Romanenko L."/>
            <person name="Kurilenko V."/>
            <person name="Otstavnykh N."/>
            <person name="Velansky P."/>
            <person name="Isaeva M."/>
            <person name="Mikhailov V."/>
        </authorList>
    </citation>
    <scope>NUCLEOTIDE SEQUENCE</scope>
    <source>
        <strain evidence="2">OS29</strain>
    </source>
</reference>
<dbReference type="Proteomes" id="UP001139028">
    <property type="component" value="Unassembled WGS sequence"/>
</dbReference>
<dbReference type="RefSeq" id="WP_252463926.1">
    <property type="nucleotide sequence ID" value="NZ_JALBWM010000001.1"/>
</dbReference>
<organism evidence="2 3">
    <name type="scientific">Microbulbifer okhotskensis</name>
    <dbReference type="NCBI Taxonomy" id="2926617"/>
    <lineage>
        <taxon>Bacteria</taxon>
        <taxon>Pseudomonadati</taxon>
        <taxon>Pseudomonadota</taxon>
        <taxon>Gammaproteobacteria</taxon>
        <taxon>Cellvibrionales</taxon>
        <taxon>Microbulbiferaceae</taxon>
        <taxon>Microbulbifer</taxon>
    </lineage>
</organism>
<feature type="transmembrane region" description="Helical" evidence="1">
    <location>
        <begin position="169"/>
        <end position="190"/>
    </location>
</feature>
<sequence length="251" mass="26269">MSDIYKAPEANLANGTETDDSGSIEKGIAGDYSFSIGETISEAWERTSGNKGTIWVGAILYLVASMGISFVITLITGGGAAFSLESGQGSTGLGLLGLLAQLITTVACAPLGVGMAMIGIKIARDEQTSGTEVFSHFDKIVPLGIATIVMYLLVGVGFLLLVIPGIYLLVAYILALPLIADRNLGPWAALEASRKAISKNWFAFLGFLIVLLLIYIAGGLALLIGLIWALPLGSIAYGVAYRKVFGSPNHI</sequence>
<protein>
    <recommendedName>
        <fullName evidence="4">Integral membrane protein</fullName>
    </recommendedName>
</protein>
<feature type="transmembrane region" description="Helical" evidence="1">
    <location>
        <begin position="202"/>
        <end position="230"/>
    </location>
</feature>
<comment type="caution">
    <text evidence="2">The sequence shown here is derived from an EMBL/GenBank/DDBJ whole genome shotgun (WGS) entry which is preliminary data.</text>
</comment>
<dbReference type="EMBL" id="JALBWM010000001">
    <property type="protein sequence ID" value="MCO1332755.1"/>
    <property type="molecule type" value="Genomic_DNA"/>
</dbReference>
<evidence type="ECO:0000256" key="1">
    <source>
        <dbReference type="SAM" id="Phobius"/>
    </source>
</evidence>
<name>A0A9X2EJF7_9GAMM</name>